<dbReference type="Proteomes" id="UP001166286">
    <property type="component" value="Unassembled WGS sequence"/>
</dbReference>
<keyword evidence="1" id="KW-0808">Transferase</keyword>
<dbReference type="PROSITE" id="PS50127">
    <property type="entry name" value="UBC_2"/>
    <property type="match status" value="1"/>
</dbReference>
<evidence type="ECO:0000259" key="5">
    <source>
        <dbReference type="PROSITE" id="PS50127"/>
    </source>
</evidence>
<feature type="active site" description="Glycyl thioester intermediate" evidence="3">
    <location>
        <position position="96"/>
    </location>
</feature>
<name>A0AA39QV37_9LECA</name>
<comment type="caution">
    <text evidence="6">The sequence shown here is derived from an EMBL/GenBank/DDBJ whole genome shotgun (WGS) entry which is preliminary data.</text>
</comment>
<feature type="compositionally biased region" description="Polar residues" evidence="4">
    <location>
        <begin position="286"/>
        <end position="303"/>
    </location>
</feature>
<gene>
    <name evidence="6" type="ORF">JMJ35_008186</name>
</gene>
<feature type="compositionally biased region" description="Polar residues" evidence="4">
    <location>
        <begin position="314"/>
        <end position="325"/>
    </location>
</feature>
<dbReference type="PROSITE" id="PS00183">
    <property type="entry name" value="UBC_1"/>
    <property type="match status" value="1"/>
</dbReference>
<accession>A0AA39QV37</accession>
<protein>
    <recommendedName>
        <fullName evidence="5">UBC core domain-containing protein</fullName>
    </recommendedName>
</protein>
<reference evidence="6" key="1">
    <citation type="submission" date="2023-03" db="EMBL/GenBank/DDBJ databases">
        <title>Complete genome of Cladonia borealis.</title>
        <authorList>
            <person name="Park H."/>
        </authorList>
    </citation>
    <scope>NUCLEOTIDE SEQUENCE</scope>
    <source>
        <strain evidence="6">ANT050790</strain>
    </source>
</reference>
<dbReference type="SMART" id="SM00212">
    <property type="entry name" value="UBCc"/>
    <property type="match status" value="1"/>
</dbReference>
<feature type="domain" description="UBC core" evidence="5">
    <location>
        <begin position="4"/>
        <end position="158"/>
    </location>
</feature>
<dbReference type="GO" id="GO:0016740">
    <property type="term" value="F:transferase activity"/>
    <property type="evidence" value="ECO:0007669"/>
    <property type="project" value="UniProtKB-KW"/>
</dbReference>
<dbReference type="Gene3D" id="3.10.110.10">
    <property type="entry name" value="Ubiquitin Conjugating Enzyme"/>
    <property type="match status" value="1"/>
</dbReference>
<dbReference type="PANTHER" id="PTHR24068">
    <property type="entry name" value="UBIQUITIN-CONJUGATING ENZYME E2"/>
    <property type="match status" value="1"/>
</dbReference>
<dbReference type="InterPro" id="IPR000608">
    <property type="entry name" value="UBC"/>
</dbReference>
<dbReference type="InterPro" id="IPR016135">
    <property type="entry name" value="UBQ-conjugating_enzyme/RWD"/>
</dbReference>
<evidence type="ECO:0000256" key="1">
    <source>
        <dbReference type="ARBA" id="ARBA00022679"/>
    </source>
</evidence>
<feature type="compositionally biased region" description="Basic and acidic residues" evidence="4">
    <location>
        <begin position="354"/>
        <end position="369"/>
    </location>
</feature>
<evidence type="ECO:0000256" key="2">
    <source>
        <dbReference type="ARBA" id="ARBA00022786"/>
    </source>
</evidence>
<evidence type="ECO:0000313" key="7">
    <source>
        <dbReference type="Proteomes" id="UP001166286"/>
    </source>
</evidence>
<keyword evidence="7" id="KW-1185">Reference proteome</keyword>
<organism evidence="6 7">
    <name type="scientific">Cladonia borealis</name>
    <dbReference type="NCBI Taxonomy" id="184061"/>
    <lineage>
        <taxon>Eukaryota</taxon>
        <taxon>Fungi</taxon>
        <taxon>Dikarya</taxon>
        <taxon>Ascomycota</taxon>
        <taxon>Pezizomycotina</taxon>
        <taxon>Lecanoromycetes</taxon>
        <taxon>OSLEUM clade</taxon>
        <taxon>Lecanoromycetidae</taxon>
        <taxon>Lecanorales</taxon>
        <taxon>Lecanorineae</taxon>
        <taxon>Cladoniaceae</taxon>
        <taxon>Cladonia</taxon>
    </lineage>
</organism>
<dbReference type="Pfam" id="PF00179">
    <property type="entry name" value="UQ_con"/>
    <property type="match status" value="1"/>
</dbReference>
<dbReference type="FunFam" id="3.10.110.10:FF:000077">
    <property type="entry name" value="Ubiquitin conjugating enzyme E2"/>
    <property type="match status" value="1"/>
</dbReference>
<dbReference type="EMBL" id="JAFEKC020000018">
    <property type="protein sequence ID" value="KAK0509792.1"/>
    <property type="molecule type" value="Genomic_DNA"/>
</dbReference>
<feature type="region of interest" description="Disordered" evidence="4">
    <location>
        <begin position="267"/>
        <end position="416"/>
    </location>
</feature>
<dbReference type="CDD" id="cd23804">
    <property type="entry name" value="UBCc_UBE2S"/>
    <property type="match status" value="1"/>
</dbReference>
<feature type="region of interest" description="Disordered" evidence="4">
    <location>
        <begin position="210"/>
        <end position="251"/>
    </location>
</feature>
<proteinExistence type="predicted"/>
<evidence type="ECO:0000313" key="6">
    <source>
        <dbReference type="EMBL" id="KAK0509792.1"/>
    </source>
</evidence>
<dbReference type="InterPro" id="IPR023313">
    <property type="entry name" value="UBQ-conjugating_AS"/>
</dbReference>
<keyword evidence="2" id="KW-0833">Ubl conjugation pathway</keyword>
<evidence type="ECO:0000256" key="4">
    <source>
        <dbReference type="SAM" id="MobiDB-lite"/>
    </source>
</evidence>
<dbReference type="AlphaFoldDB" id="A0AA39QV37"/>
<feature type="compositionally biased region" description="Basic residues" evidence="4">
    <location>
        <begin position="407"/>
        <end position="416"/>
    </location>
</feature>
<sequence length="416" mass="45754">MNSSTLRRLAADHASLHNSELPPHYIHPASSSGTTMPDDLNQLTILLTGPQGTPYSQGLWKLFFKIPDDYPKSPPKVSFRTRIWHPNVEENSGAVCVDTLKRDWQSNLTLRDVLITISCLLIQPNPDSALNATAGHLLQDDYESFARQARLMTSIHAAVPDELQEAVLAAKSRGEEPGAIVAEKIERRPKMKYKSMISSTVVMKNLPHRLSSKQLAPSPRQVVQEHDSTSEDDENSECKENDPMLSPSPVPALIQRRPMLAKRPLSDLPVPIEADPDSGHAPLLSPSEQNIANGSDSTSSNIKAGSLRKDSQLTERNTSGNTNGRRLQDVELNDVATQPLEDQIADGPRPSKRVCSEEGKENASEEHSYIRLPDWPQPVINGMSRECLPNSRKASGPGSTNVGSFKGKTRVGLRRL</sequence>
<dbReference type="SUPFAM" id="SSF54495">
    <property type="entry name" value="UBC-like"/>
    <property type="match status" value="1"/>
</dbReference>
<evidence type="ECO:0000256" key="3">
    <source>
        <dbReference type="PROSITE-ProRule" id="PRU10133"/>
    </source>
</evidence>